<gene>
    <name evidence="1" type="ORF">FHR72_003663</name>
</gene>
<dbReference type="EMBL" id="JACHVU010000008">
    <property type="protein sequence ID" value="MBB2992167.1"/>
    <property type="molecule type" value="Genomic_DNA"/>
</dbReference>
<dbReference type="AlphaFoldDB" id="A0A839Q945"/>
<evidence type="ECO:0000313" key="1">
    <source>
        <dbReference type="EMBL" id="MBB2992167.1"/>
    </source>
</evidence>
<reference evidence="1 2" key="1">
    <citation type="submission" date="2020-08" db="EMBL/GenBank/DDBJ databases">
        <title>The Agave Microbiome: Exploring the role of microbial communities in plant adaptations to desert environments.</title>
        <authorList>
            <person name="Partida-Martinez L.P."/>
        </authorList>
    </citation>
    <scope>NUCLEOTIDE SEQUENCE [LARGE SCALE GENOMIC DNA]</scope>
    <source>
        <strain evidence="1 2">AT2.18</strain>
    </source>
</reference>
<proteinExistence type="predicted"/>
<sequence length="105" mass="11819">MALIPGLLMLVTLGLERVEAGLRCDAMSPSDVDEILEQAKVNEVDTRPRVHIDEAVLSAARRLTEQESLARRFIEPISVPGLPTREYAHQLANTEFRQTRQPDRV</sequence>
<protein>
    <submittedName>
        <fullName evidence="1">Uncharacterized protein</fullName>
    </submittedName>
</protein>
<comment type="caution">
    <text evidence="1">The sequence shown here is derived from an EMBL/GenBank/DDBJ whole genome shotgun (WGS) entry which is preliminary data.</text>
</comment>
<dbReference type="Proteomes" id="UP000550501">
    <property type="component" value="Unassembled WGS sequence"/>
</dbReference>
<evidence type="ECO:0000313" key="2">
    <source>
        <dbReference type="Proteomes" id="UP000550501"/>
    </source>
</evidence>
<accession>A0A839Q945</accession>
<name>A0A839Q945_MYCIR</name>
<dbReference type="RefSeq" id="WP_396888474.1">
    <property type="nucleotide sequence ID" value="NZ_JACHVU010000008.1"/>
</dbReference>
<keyword evidence="2" id="KW-1185">Reference proteome</keyword>
<organism evidence="1 2">
    <name type="scientific">Mycolicibacterium iranicum</name>
    <name type="common">Mycobacterium iranicum</name>
    <dbReference type="NCBI Taxonomy" id="912594"/>
    <lineage>
        <taxon>Bacteria</taxon>
        <taxon>Bacillati</taxon>
        <taxon>Actinomycetota</taxon>
        <taxon>Actinomycetes</taxon>
        <taxon>Mycobacteriales</taxon>
        <taxon>Mycobacteriaceae</taxon>
        <taxon>Mycolicibacterium</taxon>
    </lineage>
</organism>